<organism evidence="1 2">
    <name type="scientific">Streptomyces olivaceiscleroticus</name>
    <dbReference type="NCBI Taxonomy" id="68245"/>
    <lineage>
        <taxon>Bacteria</taxon>
        <taxon>Bacillati</taxon>
        <taxon>Actinomycetota</taxon>
        <taxon>Actinomycetes</taxon>
        <taxon>Kitasatosporales</taxon>
        <taxon>Streptomycetaceae</taxon>
        <taxon>Streptomyces</taxon>
    </lineage>
</organism>
<protein>
    <recommendedName>
        <fullName evidence="3">Transposase</fullName>
    </recommendedName>
</protein>
<comment type="caution">
    <text evidence="1">The sequence shown here is derived from an EMBL/GenBank/DDBJ whole genome shotgun (WGS) entry which is preliminary data.</text>
</comment>
<sequence>MGRLPAEVAAEAVGTAPAGWTREARATTPATAVAVASHCIRLVLVCGRSGPAKDCTRNNSWEELWRWGLPGIVPHDAPPRNQQVRTKKKT</sequence>
<evidence type="ECO:0008006" key="3">
    <source>
        <dbReference type="Google" id="ProtNLM"/>
    </source>
</evidence>
<gene>
    <name evidence="1" type="ORF">GCM10010361_41840</name>
</gene>
<evidence type="ECO:0000313" key="1">
    <source>
        <dbReference type="EMBL" id="GAA0473207.1"/>
    </source>
</evidence>
<reference evidence="1 2" key="1">
    <citation type="journal article" date="2019" name="Int. J. Syst. Evol. Microbiol.">
        <title>The Global Catalogue of Microorganisms (GCM) 10K type strain sequencing project: providing services to taxonomists for standard genome sequencing and annotation.</title>
        <authorList>
            <consortium name="The Broad Institute Genomics Platform"/>
            <consortium name="The Broad Institute Genome Sequencing Center for Infectious Disease"/>
            <person name="Wu L."/>
            <person name="Ma J."/>
        </authorList>
    </citation>
    <scope>NUCLEOTIDE SEQUENCE [LARGE SCALE GENOMIC DNA]</scope>
    <source>
        <strain evidence="1 2">JCM 4805</strain>
    </source>
</reference>
<evidence type="ECO:0000313" key="2">
    <source>
        <dbReference type="Proteomes" id="UP001500909"/>
    </source>
</evidence>
<name>A0ABN1ACQ1_9ACTN</name>
<proteinExistence type="predicted"/>
<dbReference type="EMBL" id="BAAABY010000030">
    <property type="protein sequence ID" value="GAA0473207.1"/>
    <property type="molecule type" value="Genomic_DNA"/>
</dbReference>
<keyword evidence="2" id="KW-1185">Reference proteome</keyword>
<dbReference type="Proteomes" id="UP001500909">
    <property type="component" value="Unassembled WGS sequence"/>
</dbReference>
<accession>A0ABN1ACQ1</accession>